<dbReference type="InterPro" id="IPR021874">
    <property type="entry name" value="Phage_Mu_Gp27"/>
</dbReference>
<dbReference type="EMBL" id="VMNH01000023">
    <property type="protein sequence ID" value="TVO70889.1"/>
    <property type="molecule type" value="Genomic_DNA"/>
</dbReference>
<reference evidence="1 2" key="1">
    <citation type="submission" date="2019-07" db="EMBL/GenBank/DDBJ databases">
        <title>The pathways for chlorine oxyanion respiration interact through the shared metabolite chlorate.</title>
        <authorList>
            <person name="Barnum T.P."/>
            <person name="Cheng Y."/>
            <person name="Hill K.A."/>
            <person name="Lucas L.N."/>
            <person name="Carlson H.K."/>
            <person name="Coates J.D."/>
        </authorList>
    </citation>
    <scope>NUCLEOTIDE SEQUENCE [LARGE SCALE GENOMIC DNA]</scope>
    <source>
        <strain evidence="1 2">BK-1</strain>
    </source>
</reference>
<dbReference type="Proteomes" id="UP000316649">
    <property type="component" value="Unassembled WGS sequence"/>
</dbReference>
<comment type="caution">
    <text evidence="1">The sequence shown here is derived from an EMBL/GenBank/DDBJ whole genome shotgun (WGS) entry which is preliminary data.</text>
</comment>
<gene>
    <name evidence="1" type="ORF">FHP88_15660</name>
</gene>
<sequence length="185" mass="19837">MPRRSFVVDLSAGDKAWLDQELISGGFQGYDDLVEKLQGRGVNSSTSAVHRYGQQLQRKIDAIKSSTEAAKAIASAAPDDADARSAAVISMVQSDMFDVLMALQESEDADPGKRVKLISNAARAISDLSRASVNQKRWAAEVNAKLNAAKQAAADQAETIARRNGLSDEDWGAIRAHILGIEVQA</sequence>
<dbReference type="RefSeq" id="WP_144360026.1">
    <property type="nucleotide sequence ID" value="NZ_VMNH01000023.1"/>
</dbReference>
<dbReference type="OrthoDB" id="371328at2"/>
<accession>A0A557S0I1</accession>
<organism evidence="1 2">
    <name type="scientific">Sedimenticola selenatireducens</name>
    <dbReference type="NCBI Taxonomy" id="191960"/>
    <lineage>
        <taxon>Bacteria</taxon>
        <taxon>Pseudomonadati</taxon>
        <taxon>Pseudomonadota</taxon>
        <taxon>Gammaproteobacteria</taxon>
        <taxon>Chromatiales</taxon>
        <taxon>Sedimenticolaceae</taxon>
        <taxon>Sedimenticola</taxon>
    </lineage>
</organism>
<evidence type="ECO:0000313" key="2">
    <source>
        <dbReference type="Proteomes" id="UP000316649"/>
    </source>
</evidence>
<proteinExistence type="predicted"/>
<dbReference type="AlphaFoldDB" id="A0A557S0I1"/>
<dbReference type="Pfam" id="PF11985">
    <property type="entry name" value="Phage_Mu_Gp27"/>
    <property type="match status" value="1"/>
</dbReference>
<name>A0A557S0I1_9GAMM</name>
<protein>
    <submittedName>
        <fullName evidence="1">DUF3486 family protein</fullName>
    </submittedName>
</protein>
<keyword evidence="2" id="KW-1185">Reference proteome</keyword>
<evidence type="ECO:0000313" key="1">
    <source>
        <dbReference type="EMBL" id="TVO70889.1"/>
    </source>
</evidence>